<dbReference type="Gene3D" id="3.30.420.10">
    <property type="entry name" value="Ribonuclease H-like superfamily/Ribonuclease H"/>
    <property type="match status" value="1"/>
</dbReference>
<dbReference type="EMBL" id="BMAU01021332">
    <property type="protein sequence ID" value="GFY14945.1"/>
    <property type="molecule type" value="Genomic_DNA"/>
</dbReference>
<gene>
    <name evidence="2" type="primary">X975_14561</name>
    <name evidence="2" type="ORF">TNCV_234951</name>
</gene>
<keyword evidence="3" id="KW-1185">Reference proteome</keyword>
<organism evidence="2 3">
    <name type="scientific">Trichonephila clavipes</name>
    <name type="common">Golden silk orbweaver</name>
    <name type="synonym">Nephila clavipes</name>
    <dbReference type="NCBI Taxonomy" id="2585209"/>
    <lineage>
        <taxon>Eukaryota</taxon>
        <taxon>Metazoa</taxon>
        <taxon>Ecdysozoa</taxon>
        <taxon>Arthropoda</taxon>
        <taxon>Chelicerata</taxon>
        <taxon>Arachnida</taxon>
        <taxon>Araneae</taxon>
        <taxon>Araneomorphae</taxon>
        <taxon>Entelegynae</taxon>
        <taxon>Araneoidea</taxon>
        <taxon>Nephilidae</taxon>
        <taxon>Trichonephila</taxon>
    </lineage>
</organism>
<evidence type="ECO:0000256" key="1">
    <source>
        <dbReference type="SAM" id="MobiDB-lite"/>
    </source>
</evidence>
<evidence type="ECO:0000313" key="2">
    <source>
        <dbReference type="EMBL" id="GFY14945.1"/>
    </source>
</evidence>
<accession>A0A8X6VPS4</accession>
<reference evidence="2" key="1">
    <citation type="submission" date="2020-08" db="EMBL/GenBank/DDBJ databases">
        <title>Multicomponent nature underlies the extraordinary mechanical properties of spider dragline silk.</title>
        <authorList>
            <person name="Kono N."/>
            <person name="Nakamura H."/>
            <person name="Mori M."/>
            <person name="Yoshida Y."/>
            <person name="Ohtoshi R."/>
            <person name="Malay A.D."/>
            <person name="Moran D.A.P."/>
            <person name="Tomita M."/>
            <person name="Numata K."/>
            <person name="Arakawa K."/>
        </authorList>
    </citation>
    <scope>NUCLEOTIDE SEQUENCE</scope>
</reference>
<feature type="region of interest" description="Disordered" evidence="1">
    <location>
        <begin position="71"/>
        <end position="93"/>
    </location>
</feature>
<comment type="caution">
    <text evidence="2">The sequence shown here is derived from an EMBL/GenBank/DDBJ whole genome shotgun (WGS) entry which is preliminary data.</text>
</comment>
<dbReference type="InterPro" id="IPR036397">
    <property type="entry name" value="RNaseH_sf"/>
</dbReference>
<name>A0A8X6VPS4_TRICX</name>
<dbReference type="GO" id="GO:0003676">
    <property type="term" value="F:nucleic acid binding"/>
    <property type="evidence" value="ECO:0007669"/>
    <property type="project" value="InterPro"/>
</dbReference>
<dbReference type="Proteomes" id="UP000887159">
    <property type="component" value="Unassembled WGS sequence"/>
</dbReference>
<protein>
    <submittedName>
        <fullName evidence="2">Transposable element Tc1 transposase</fullName>
    </submittedName>
</protein>
<feature type="compositionally biased region" description="Basic and acidic residues" evidence="1">
    <location>
        <begin position="76"/>
        <end position="93"/>
    </location>
</feature>
<evidence type="ECO:0000313" key="3">
    <source>
        <dbReference type="Proteomes" id="UP000887159"/>
    </source>
</evidence>
<dbReference type="AlphaFoldDB" id="A0A8X6VPS4"/>
<proteinExistence type="predicted"/>
<sequence>MLVAEWNEVIFSGESHICLSHHDGRIRDWRHRGERMRNSCIMHRHTGPATGIMLWGEFEAMKRKDKSSKFILEQGVDPKNDPVKVRDDELAQT</sequence>